<comment type="caution">
    <text evidence="2">The sequence shown here is derived from an EMBL/GenBank/DDBJ whole genome shotgun (WGS) entry which is preliminary data.</text>
</comment>
<evidence type="ECO:0000313" key="2">
    <source>
        <dbReference type="EMBL" id="KAF1043202.1"/>
    </source>
</evidence>
<dbReference type="AlphaFoldDB" id="A0A7V8JTY5"/>
<name>A0A7V8JTY5_9BURK</name>
<dbReference type="Pfam" id="PF13223">
    <property type="entry name" value="DUF4031"/>
    <property type="match status" value="1"/>
</dbReference>
<proteinExistence type="predicted"/>
<organism evidence="2 3">
    <name type="scientific">Herbaspirillum frisingense</name>
    <dbReference type="NCBI Taxonomy" id="92645"/>
    <lineage>
        <taxon>Bacteria</taxon>
        <taxon>Pseudomonadati</taxon>
        <taxon>Pseudomonadota</taxon>
        <taxon>Betaproteobacteria</taxon>
        <taxon>Burkholderiales</taxon>
        <taxon>Oxalobacteraceae</taxon>
        <taxon>Herbaspirillum</taxon>
    </lineage>
</organism>
<gene>
    <name evidence="2" type="ORF">GAK35_02294</name>
</gene>
<dbReference type="Proteomes" id="UP000462435">
    <property type="component" value="Unassembled WGS sequence"/>
</dbReference>
<sequence length="84" mass="9566">MAVYVDQARNPLGRMVMCHMLADSLAELHAMADRIGMRREWFQPGSTPHYDVCLSRRRLAVEFGAVEVGRRELVAIIKRLRGSP</sequence>
<reference evidence="3" key="1">
    <citation type="journal article" date="2020" name="MBio">
        <title>Horizontal gene transfer to a defensive symbiont with a reduced genome amongst a multipartite beetle microbiome.</title>
        <authorList>
            <person name="Waterworth S.C."/>
            <person name="Florez L.V."/>
            <person name="Rees E.R."/>
            <person name="Hertweck C."/>
            <person name="Kaltenpoth M."/>
            <person name="Kwan J.C."/>
        </authorList>
    </citation>
    <scope>NUCLEOTIDE SEQUENCE [LARGE SCALE GENOMIC DNA]</scope>
</reference>
<dbReference type="EMBL" id="WNDX01000064">
    <property type="protein sequence ID" value="KAF1043202.1"/>
    <property type="molecule type" value="Genomic_DNA"/>
</dbReference>
<evidence type="ECO:0000259" key="1">
    <source>
        <dbReference type="Pfam" id="PF13223"/>
    </source>
</evidence>
<dbReference type="InterPro" id="IPR025109">
    <property type="entry name" value="DUF4031"/>
</dbReference>
<evidence type="ECO:0000313" key="3">
    <source>
        <dbReference type="Proteomes" id="UP000462435"/>
    </source>
</evidence>
<accession>A0A7V8JTY5</accession>
<protein>
    <recommendedName>
        <fullName evidence="1">DUF4031 domain-containing protein</fullName>
    </recommendedName>
</protein>
<feature type="domain" description="DUF4031" evidence="1">
    <location>
        <begin position="3"/>
        <end position="79"/>
    </location>
</feature>